<gene>
    <name evidence="2" type="ORF">HMPREF9104_00198</name>
</gene>
<organism evidence="2 3">
    <name type="scientific">Lentilactobacillus kisonensis F0435</name>
    <dbReference type="NCBI Taxonomy" id="797516"/>
    <lineage>
        <taxon>Bacteria</taxon>
        <taxon>Bacillati</taxon>
        <taxon>Bacillota</taxon>
        <taxon>Bacilli</taxon>
        <taxon>Lactobacillales</taxon>
        <taxon>Lactobacillaceae</taxon>
        <taxon>Lentilactobacillus</taxon>
    </lineage>
</organism>
<keyword evidence="1" id="KW-0812">Transmembrane</keyword>
<reference evidence="2 3" key="1">
    <citation type="submission" date="2011-09" db="EMBL/GenBank/DDBJ databases">
        <authorList>
            <person name="Weinstock G."/>
            <person name="Sodergren E."/>
            <person name="Clifton S."/>
            <person name="Fulton L."/>
            <person name="Fulton B."/>
            <person name="Courtney L."/>
            <person name="Fronick C."/>
            <person name="Harrison M."/>
            <person name="Strong C."/>
            <person name="Farmer C."/>
            <person name="Delahaunty K."/>
            <person name="Markovic C."/>
            <person name="Hall O."/>
            <person name="Minx P."/>
            <person name="Tomlinson C."/>
            <person name="Mitreva M."/>
            <person name="Hou S."/>
            <person name="Chen J."/>
            <person name="Wollam A."/>
            <person name="Pepin K.H."/>
            <person name="Johnson M."/>
            <person name="Bhonagiri V."/>
            <person name="Zhang X."/>
            <person name="Suruliraj S."/>
            <person name="Warren W."/>
            <person name="Chinwalla A."/>
            <person name="Mardis E.R."/>
            <person name="Wilson R.K."/>
        </authorList>
    </citation>
    <scope>NUCLEOTIDE SEQUENCE [LARGE SCALE GENOMIC DNA]</scope>
    <source>
        <strain evidence="2 3">F0435</strain>
    </source>
</reference>
<evidence type="ECO:0000313" key="2">
    <source>
        <dbReference type="EMBL" id="EHO54181.1"/>
    </source>
</evidence>
<dbReference type="EMBL" id="AGRJ01000022">
    <property type="protein sequence ID" value="EHO54181.1"/>
    <property type="molecule type" value="Genomic_DNA"/>
</dbReference>
<dbReference type="Proteomes" id="UP000005025">
    <property type="component" value="Unassembled WGS sequence"/>
</dbReference>
<evidence type="ECO:0000313" key="3">
    <source>
        <dbReference type="Proteomes" id="UP000005025"/>
    </source>
</evidence>
<accession>H1LC85</accession>
<keyword evidence="1" id="KW-1133">Transmembrane helix</keyword>
<protein>
    <submittedName>
        <fullName evidence="2">Uncharacterized protein</fullName>
    </submittedName>
</protein>
<name>H1LC85_9LACO</name>
<proteinExistence type="predicted"/>
<dbReference type="HOGENOM" id="CLU_3154176_0_0_9"/>
<feature type="transmembrane region" description="Helical" evidence="1">
    <location>
        <begin position="6"/>
        <end position="23"/>
    </location>
</feature>
<dbReference type="AlphaFoldDB" id="H1LC85"/>
<comment type="caution">
    <text evidence="2">The sequence shown here is derived from an EMBL/GenBank/DDBJ whole genome shotgun (WGS) entry which is preliminary data.</text>
</comment>
<keyword evidence="1" id="KW-0472">Membrane</keyword>
<sequence length="48" mass="5825">MSYYTKLFSSNAIFITSLIYFYTKKAHYELYHNVPFISICYSINDREQ</sequence>
<evidence type="ECO:0000256" key="1">
    <source>
        <dbReference type="SAM" id="Phobius"/>
    </source>
</evidence>